<dbReference type="PANTHER" id="PTHR11630">
    <property type="entry name" value="DNA REPLICATION LICENSING FACTOR MCM FAMILY MEMBER"/>
    <property type="match status" value="1"/>
</dbReference>
<dbReference type="GO" id="GO:0000727">
    <property type="term" value="P:double-strand break repair via break-induced replication"/>
    <property type="evidence" value="ECO:0007669"/>
    <property type="project" value="TreeGrafter"/>
</dbReference>
<dbReference type="GO" id="GO:0005524">
    <property type="term" value="F:ATP binding"/>
    <property type="evidence" value="ECO:0007669"/>
    <property type="project" value="UniProtKB-KW"/>
</dbReference>
<dbReference type="InterPro" id="IPR033762">
    <property type="entry name" value="MCM_OB"/>
</dbReference>
<keyword evidence="8" id="KW-1185">Reference proteome</keyword>
<dbReference type="RefSeq" id="XP_011131035.1">
    <property type="nucleotide sequence ID" value="XM_011132733.1"/>
</dbReference>
<dbReference type="PROSITE" id="PS50051">
    <property type="entry name" value="MCM_2"/>
    <property type="match status" value="1"/>
</dbReference>
<dbReference type="OrthoDB" id="271325at2759"/>
<organism evidence="7 8">
    <name type="scientific">Gregarina niphandrodes</name>
    <name type="common">Septate eugregarine</name>
    <dbReference type="NCBI Taxonomy" id="110365"/>
    <lineage>
        <taxon>Eukaryota</taxon>
        <taxon>Sar</taxon>
        <taxon>Alveolata</taxon>
        <taxon>Apicomplexa</taxon>
        <taxon>Conoidasida</taxon>
        <taxon>Gregarinasina</taxon>
        <taxon>Eugregarinorida</taxon>
        <taxon>Gregarinidae</taxon>
        <taxon>Gregarina</taxon>
    </lineage>
</organism>
<keyword evidence="1 4" id="KW-0547">Nucleotide-binding</keyword>
<gene>
    <name evidence="7" type="ORF">GNI_097100</name>
</gene>
<keyword evidence="3 4" id="KW-0238">DNA-binding</keyword>
<dbReference type="GO" id="GO:0006270">
    <property type="term" value="P:DNA replication initiation"/>
    <property type="evidence" value="ECO:0007669"/>
    <property type="project" value="TreeGrafter"/>
</dbReference>
<dbReference type="PRINTS" id="PR01657">
    <property type="entry name" value="MCMFAMILY"/>
</dbReference>
<dbReference type="GO" id="GO:0017116">
    <property type="term" value="F:single-stranded DNA helicase activity"/>
    <property type="evidence" value="ECO:0007669"/>
    <property type="project" value="TreeGrafter"/>
</dbReference>
<dbReference type="Pfam" id="PF17207">
    <property type="entry name" value="MCM_OB"/>
    <property type="match status" value="1"/>
</dbReference>
<dbReference type="VEuPathDB" id="CryptoDB:GNI_097100"/>
<dbReference type="SUPFAM" id="SSF52540">
    <property type="entry name" value="P-loop containing nucleoside triphosphate hydrolases"/>
    <property type="match status" value="1"/>
</dbReference>
<feature type="compositionally biased region" description="Polar residues" evidence="5">
    <location>
        <begin position="402"/>
        <end position="426"/>
    </location>
</feature>
<comment type="caution">
    <text evidence="7">The sequence shown here is derived from an EMBL/GenBank/DDBJ whole genome shotgun (WGS) entry which is preliminary data.</text>
</comment>
<dbReference type="Gene3D" id="3.40.50.300">
    <property type="entry name" value="P-loop containing nucleotide triphosphate hydrolases"/>
    <property type="match status" value="1"/>
</dbReference>
<dbReference type="InterPro" id="IPR027417">
    <property type="entry name" value="P-loop_NTPase"/>
</dbReference>
<evidence type="ECO:0000256" key="3">
    <source>
        <dbReference type="ARBA" id="ARBA00023125"/>
    </source>
</evidence>
<dbReference type="InterPro" id="IPR012340">
    <property type="entry name" value="NA-bd_OB-fold"/>
</dbReference>
<dbReference type="GO" id="GO:0006271">
    <property type="term" value="P:DNA strand elongation involved in DNA replication"/>
    <property type="evidence" value="ECO:0007669"/>
    <property type="project" value="TreeGrafter"/>
</dbReference>
<keyword evidence="2 4" id="KW-0067">ATP-binding</keyword>
<dbReference type="PANTHER" id="PTHR11630:SF26">
    <property type="entry name" value="DNA REPLICATION LICENSING FACTOR MCM7"/>
    <property type="match status" value="1"/>
</dbReference>
<evidence type="ECO:0000313" key="8">
    <source>
        <dbReference type="Proteomes" id="UP000019763"/>
    </source>
</evidence>
<dbReference type="Pfam" id="PF17855">
    <property type="entry name" value="MCM_lid"/>
    <property type="match status" value="1"/>
</dbReference>
<dbReference type="EMBL" id="AFNH02000727">
    <property type="protein sequence ID" value="EZG57771.1"/>
    <property type="molecule type" value="Genomic_DNA"/>
</dbReference>
<dbReference type="InterPro" id="IPR041562">
    <property type="entry name" value="MCM_lid"/>
</dbReference>
<reference evidence="7" key="1">
    <citation type="submission" date="2013-12" db="EMBL/GenBank/DDBJ databases">
        <authorList>
            <person name="Omoto C.K."/>
            <person name="Sibley D."/>
            <person name="Venepally P."/>
            <person name="Hadjithomas M."/>
            <person name="Karamycheva S."/>
            <person name="Brunk B."/>
            <person name="Roos D."/>
            <person name="Caler E."/>
            <person name="Lorenzi H."/>
        </authorList>
    </citation>
    <scope>NUCLEOTIDE SEQUENCE</scope>
</reference>
<dbReference type="GO" id="GO:0005634">
    <property type="term" value="C:nucleus"/>
    <property type="evidence" value="ECO:0007669"/>
    <property type="project" value="TreeGrafter"/>
</dbReference>
<dbReference type="AlphaFoldDB" id="A0A023B4W6"/>
<dbReference type="InterPro" id="IPR031327">
    <property type="entry name" value="MCM"/>
</dbReference>
<dbReference type="SUPFAM" id="SSF50249">
    <property type="entry name" value="Nucleic acid-binding proteins"/>
    <property type="match status" value="1"/>
</dbReference>
<dbReference type="Gene3D" id="2.20.28.10">
    <property type="match status" value="1"/>
</dbReference>
<protein>
    <submittedName>
        <fullName evidence="7">DNA replication licensing factor MCM7</fullName>
    </submittedName>
</protein>
<dbReference type="InterPro" id="IPR001208">
    <property type="entry name" value="MCM_dom"/>
</dbReference>
<proteinExistence type="inferred from homology"/>
<evidence type="ECO:0000259" key="6">
    <source>
        <dbReference type="PROSITE" id="PS50051"/>
    </source>
</evidence>
<evidence type="ECO:0000256" key="1">
    <source>
        <dbReference type="ARBA" id="ARBA00022741"/>
    </source>
</evidence>
<evidence type="ECO:0000313" key="7">
    <source>
        <dbReference type="EMBL" id="EZG57771.1"/>
    </source>
</evidence>
<dbReference type="Pfam" id="PF00493">
    <property type="entry name" value="MCM"/>
    <property type="match status" value="2"/>
</dbReference>
<evidence type="ECO:0000256" key="2">
    <source>
        <dbReference type="ARBA" id="ARBA00022840"/>
    </source>
</evidence>
<evidence type="ECO:0000256" key="5">
    <source>
        <dbReference type="SAM" id="MobiDB-lite"/>
    </source>
</evidence>
<evidence type="ECO:0000256" key="4">
    <source>
        <dbReference type="RuleBase" id="RU004070"/>
    </source>
</evidence>
<dbReference type="GO" id="GO:0003697">
    <property type="term" value="F:single-stranded DNA binding"/>
    <property type="evidence" value="ECO:0007669"/>
    <property type="project" value="TreeGrafter"/>
</dbReference>
<feature type="region of interest" description="Disordered" evidence="5">
    <location>
        <begin position="388"/>
        <end position="433"/>
    </location>
</feature>
<dbReference type="eggNOG" id="KOG0482">
    <property type="taxonomic scope" value="Eukaryota"/>
</dbReference>
<dbReference type="Gene3D" id="2.40.50.140">
    <property type="entry name" value="Nucleic acid-binding proteins"/>
    <property type="match status" value="1"/>
</dbReference>
<sequence>MASRDIVALVNYPSQKNQLRDFFEHYEVKTTVQGKRSIIKPYLKKTEELAREESKWMMIKVDDLLAHLKYEGGSLPPGREEKSCGLLSTILHNGPRALRLCYEVIEEMITELFVISMEDESALTPKERIWRVIRRDGSVPACFRVPYELYLYPPKEWYRKQQNNALNLALHQLRGVHVGHLLELRGLVSRVCPTRPCIQVAVYRCEDCFTVRYQHVDTAGVSYMPLKQCQREQCQKKNNTLSLSSKDSKYINYQQVWIQENPENVPSSKVPHQLKLIVTGDTTNQIRPGRPIRVGGFFVLQLSQNAGRFGGGVSDHSAPVFQVIYVEQDGVCVDQDAMKKKAEFAKANYPGHRLYELMAKSIAPTIHGHDDVKKAMLLQLVGGVGTGAETEPNAGGDDSENIAPNGNSTATGNSATSGNSTATGHSATGVERDSKVKLRGSIHMLLLGDPGIAKSQLLLRMCDVSPRSKYTCGKGASGVGLTACVTKDTITGEFSLEAGATVLADRGLCCIDEFDKMNEQDRTAIHEVMEQQTVSISKAGIVATLNARCSVLAAANPVGGRYNVRKTATENIGLPAALLSRFDLVFLLLDQSASRQHDIDMARHLLAVRKTGTNFNNVVAAAGNGVGTGAGNGARGAHGRGDNAGNAHGGVRPQAGTLEPGEVALETEVIKLLVEETQQYAPTLPAALEDEVTARYVAARRTAVDAETYVTPRSLTGLLRLAQALAKLRFDTHIALEDVEEAQRLIDASRESVRRRRAELQAAHIDKPYLKTLEFIQTLSREGAAVDYTHALQQAAEQGIEPGAFNDALEDLINQGQITYTDITKQRFVKCA</sequence>
<dbReference type="Proteomes" id="UP000019763">
    <property type="component" value="Unassembled WGS sequence"/>
</dbReference>
<accession>A0A023B4W6</accession>
<dbReference type="SMART" id="SM00350">
    <property type="entry name" value="MCM"/>
    <property type="match status" value="1"/>
</dbReference>
<feature type="domain" description="MCM C-terminal AAA(+) ATPase" evidence="6">
    <location>
        <begin position="354"/>
        <end position="605"/>
    </location>
</feature>
<name>A0A023B4W6_GRENI</name>
<comment type="similarity">
    <text evidence="4">Belongs to the MCM family.</text>
</comment>
<dbReference type="GO" id="GO:0042555">
    <property type="term" value="C:MCM complex"/>
    <property type="evidence" value="ECO:0007669"/>
    <property type="project" value="TreeGrafter"/>
</dbReference>
<dbReference type="GeneID" id="22913452"/>